<dbReference type="GeneID" id="7838385"/>
<organism evidence="1 2">
    <name type="scientific">Tetrahymena thermophila (strain SB210)</name>
    <dbReference type="NCBI Taxonomy" id="312017"/>
    <lineage>
        <taxon>Eukaryota</taxon>
        <taxon>Sar</taxon>
        <taxon>Alveolata</taxon>
        <taxon>Ciliophora</taxon>
        <taxon>Intramacronucleata</taxon>
        <taxon>Oligohymenophorea</taxon>
        <taxon>Hymenostomatida</taxon>
        <taxon>Tetrahymenina</taxon>
        <taxon>Tetrahymenidae</taxon>
        <taxon>Tetrahymena</taxon>
    </lineage>
</organism>
<gene>
    <name evidence="1" type="ORF">TTHERM_00300480</name>
</gene>
<evidence type="ECO:0000313" key="1">
    <source>
        <dbReference type="EMBL" id="EAS04330.3"/>
    </source>
</evidence>
<evidence type="ECO:0000313" key="2">
    <source>
        <dbReference type="Proteomes" id="UP000009168"/>
    </source>
</evidence>
<protein>
    <submittedName>
        <fullName evidence="1">Uncharacterized protein</fullName>
    </submittedName>
</protein>
<keyword evidence="2" id="KW-1185">Reference proteome</keyword>
<dbReference type="InterPro" id="IPR021109">
    <property type="entry name" value="Peptidase_aspartic_dom_sf"/>
</dbReference>
<dbReference type="KEGG" id="tet:TTHERM_00300480"/>
<name>I7MM80_TETTS</name>
<sequence length="331" mass="38155">MQMTLFSSETYFTSPDCVNCQIYGTKNGKPFICNKEEYCSEHTSTEGVVDQNFKARGSIIDMNLILDSIEFYLSYGMYVKWISQLQYNQTYQYQGIGLALTRVVQSSFWSSLYNQAKIENFSYSLYYAANSYNLTIGGYNQSLLTQEFYNLKSVSVMRNLPYKIADDLVLADLYFNEQNILKDAQILLDPTIDGIILPLKLFGQMSNILLTQRKVADISQFLPSQPGIWSSLKTAPSFQIQFQLDDPDAISKYLNVNFDAQAFNTKNQKGQFTPRISFVDIIDENNQFYNVVRVGKILFQQMMYYKYVQNGVQLQESEFRGLAPMIKVKQQ</sequence>
<dbReference type="EMBL" id="GG662449">
    <property type="protein sequence ID" value="EAS04330.3"/>
    <property type="molecule type" value="Genomic_DNA"/>
</dbReference>
<dbReference type="Gene3D" id="2.40.70.10">
    <property type="entry name" value="Acid Proteases"/>
    <property type="match status" value="1"/>
</dbReference>
<dbReference type="AlphaFoldDB" id="I7MM80"/>
<reference evidence="2" key="1">
    <citation type="journal article" date="2006" name="PLoS Biol.">
        <title>Macronuclear genome sequence of the ciliate Tetrahymena thermophila, a model eukaryote.</title>
        <authorList>
            <person name="Eisen J.A."/>
            <person name="Coyne R.S."/>
            <person name="Wu M."/>
            <person name="Wu D."/>
            <person name="Thiagarajan M."/>
            <person name="Wortman J.R."/>
            <person name="Badger J.H."/>
            <person name="Ren Q."/>
            <person name="Amedeo P."/>
            <person name="Jones K.M."/>
            <person name="Tallon L.J."/>
            <person name="Delcher A.L."/>
            <person name="Salzberg S.L."/>
            <person name="Silva J.C."/>
            <person name="Haas B.J."/>
            <person name="Majoros W.H."/>
            <person name="Farzad M."/>
            <person name="Carlton J.M."/>
            <person name="Smith R.K. Jr."/>
            <person name="Garg J."/>
            <person name="Pearlman R.E."/>
            <person name="Karrer K.M."/>
            <person name="Sun L."/>
            <person name="Manning G."/>
            <person name="Elde N.C."/>
            <person name="Turkewitz A.P."/>
            <person name="Asai D.J."/>
            <person name="Wilkes D.E."/>
            <person name="Wang Y."/>
            <person name="Cai H."/>
            <person name="Collins K."/>
            <person name="Stewart B.A."/>
            <person name="Lee S.R."/>
            <person name="Wilamowska K."/>
            <person name="Weinberg Z."/>
            <person name="Ruzzo W.L."/>
            <person name="Wloga D."/>
            <person name="Gaertig J."/>
            <person name="Frankel J."/>
            <person name="Tsao C.-C."/>
            <person name="Gorovsky M.A."/>
            <person name="Keeling P.J."/>
            <person name="Waller R.F."/>
            <person name="Patron N.J."/>
            <person name="Cherry J.M."/>
            <person name="Stover N.A."/>
            <person name="Krieger C.J."/>
            <person name="del Toro C."/>
            <person name="Ryder H.F."/>
            <person name="Williamson S.C."/>
            <person name="Barbeau R.A."/>
            <person name="Hamilton E.P."/>
            <person name="Orias E."/>
        </authorList>
    </citation>
    <scope>NUCLEOTIDE SEQUENCE [LARGE SCALE GENOMIC DNA]</scope>
    <source>
        <strain evidence="2">SB210</strain>
    </source>
</reference>
<accession>I7MM80</accession>
<dbReference type="SUPFAM" id="SSF50630">
    <property type="entry name" value="Acid proteases"/>
    <property type="match status" value="1"/>
</dbReference>
<dbReference type="Proteomes" id="UP000009168">
    <property type="component" value="Unassembled WGS sequence"/>
</dbReference>
<dbReference type="RefSeq" id="XP_001024575.3">
    <property type="nucleotide sequence ID" value="XM_001024575.3"/>
</dbReference>
<proteinExistence type="predicted"/>
<dbReference type="InParanoid" id="I7MM80"/>